<evidence type="ECO:0000256" key="1">
    <source>
        <dbReference type="SAM" id="Phobius"/>
    </source>
</evidence>
<dbReference type="EMBL" id="JACRSW010000008">
    <property type="protein sequence ID" value="MBC8556501.1"/>
    <property type="molecule type" value="Genomic_DNA"/>
</dbReference>
<sequence length="449" mass="51523">MHLLLQIFLTVLGTLLCYIPYCGIMIYIAHHSFKPIRSARFAISFILFSVIVYITAANDNHFILLAWLLHMVLLTIFVLINSTCNLYQAISIAFFTYFYVSLIEVFFVFLALNTIGLTPNDIASPQTLFVIFFKAGFSLFLIRYIPYRWFEKILAIPHNIEILCLLTLILLLIVTSSLKIDLRLLAPTVTTLLICSVLIILFIRQAKSDLKRQQTLRDYSTYLPILDEMILGMQQRQHLYKNQFLSLSQLLETGDMDSLKDTLAEITAQSAKQNASYHFLQLQNRLLAGLLYTKLLFAQAHAIHFDITIKDDTCPCRCSDPELVDCVCILFDHVIARCHENDSVTLTIENTTLPKKQTDKTESSVSDNSHPSKQQMLLTFQTSIAYQNNPSVRQVRVWKDTVPADQIQQNYTLHALQKKVKKYHGSLLVESTPPKKKNETENLTIRLYI</sequence>
<reference evidence="2 3" key="1">
    <citation type="submission" date="2020-08" db="EMBL/GenBank/DDBJ databases">
        <title>Genome public.</title>
        <authorList>
            <person name="Liu C."/>
            <person name="Sun Q."/>
        </authorList>
    </citation>
    <scope>NUCLEOTIDE SEQUENCE [LARGE SCALE GENOMIC DNA]</scope>
    <source>
        <strain evidence="2 3">BX3</strain>
    </source>
</reference>
<keyword evidence="3" id="KW-1185">Reference proteome</keyword>
<evidence type="ECO:0000313" key="2">
    <source>
        <dbReference type="EMBL" id="MBC8556501.1"/>
    </source>
</evidence>
<feature type="transmembrane region" description="Helical" evidence="1">
    <location>
        <begin position="6"/>
        <end position="27"/>
    </location>
</feature>
<feature type="transmembrane region" description="Helical" evidence="1">
    <location>
        <begin position="39"/>
        <end position="56"/>
    </location>
</feature>
<keyword evidence="1" id="KW-0812">Transmembrane</keyword>
<dbReference type="Proteomes" id="UP000637513">
    <property type="component" value="Unassembled WGS sequence"/>
</dbReference>
<organism evidence="2 3">
    <name type="scientific">Jutongia hominis</name>
    <dbReference type="NCBI Taxonomy" id="2763664"/>
    <lineage>
        <taxon>Bacteria</taxon>
        <taxon>Bacillati</taxon>
        <taxon>Bacillota</taxon>
        <taxon>Clostridia</taxon>
        <taxon>Lachnospirales</taxon>
        <taxon>Lachnospiraceae</taxon>
        <taxon>Jutongia</taxon>
    </lineage>
</organism>
<accession>A0ABR7MRS1</accession>
<comment type="caution">
    <text evidence="2">The sequence shown here is derived from an EMBL/GenBank/DDBJ whole genome shotgun (WGS) entry which is preliminary data.</text>
</comment>
<feature type="transmembrane region" description="Helical" evidence="1">
    <location>
        <begin position="62"/>
        <end position="80"/>
    </location>
</feature>
<proteinExistence type="predicted"/>
<evidence type="ECO:0000313" key="3">
    <source>
        <dbReference type="Proteomes" id="UP000637513"/>
    </source>
</evidence>
<dbReference type="RefSeq" id="WP_249302702.1">
    <property type="nucleotide sequence ID" value="NZ_JACRSW010000008.1"/>
</dbReference>
<feature type="transmembrane region" description="Helical" evidence="1">
    <location>
        <begin position="184"/>
        <end position="203"/>
    </location>
</feature>
<feature type="transmembrane region" description="Helical" evidence="1">
    <location>
        <begin position="92"/>
        <end position="115"/>
    </location>
</feature>
<keyword evidence="1" id="KW-1133">Transmembrane helix</keyword>
<keyword evidence="1" id="KW-0472">Membrane</keyword>
<protein>
    <submittedName>
        <fullName evidence="2">Uncharacterized protein</fullName>
    </submittedName>
</protein>
<feature type="transmembrane region" description="Helical" evidence="1">
    <location>
        <begin position="158"/>
        <end position="178"/>
    </location>
</feature>
<gene>
    <name evidence="2" type="ORF">H8700_02070</name>
</gene>
<feature type="transmembrane region" description="Helical" evidence="1">
    <location>
        <begin position="127"/>
        <end position="146"/>
    </location>
</feature>
<name>A0ABR7MRS1_9FIRM</name>